<dbReference type="InterPro" id="IPR006175">
    <property type="entry name" value="YjgF/YER057c/UK114"/>
</dbReference>
<dbReference type="InterPro" id="IPR035959">
    <property type="entry name" value="RutC-like_sf"/>
</dbReference>
<dbReference type="GO" id="GO:0019239">
    <property type="term" value="F:deaminase activity"/>
    <property type="evidence" value="ECO:0007669"/>
    <property type="project" value="TreeGrafter"/>
</dbReference>
<organism evidence="2 3">
    <name type="scientific">Daejeonella rubra</name>
    <dbReference type="NCBI Taxonomy" id="990371"/>
    <lineage>
        <taxon>Bacteria</taxon>
        <taxon>Pseudomonadati</taxon>
        <taxon>Bacteroidota</taxon>
        <taxon>Sphingobacteriia</taxon>
        <taxon>Sphingobacteriales</taxon>
        <taxon>Sphingobacteriaceae</taxon>
        <taxon>Daejeonella</taxon>
    </lineage>
</organism>
<comment type="similarity">
    <text evidence="1">Belongs to the RutC family.</text>
</comment>
<dbReference type="CDD" id="cd00448">
    <property type="entry name" value="YjgF_YER057c_UK114_family"/>
    <property type="match status" value="1"/>
</dbReference>
<dbReference type="RefSeq" id="WP_090705404.1">
    <property type="nucleotide sequence ID" value="NZ_FNHH01000018.1"/>
</dbReference>
<dbReference type="SUPFAM" id="SSF55298">
    <property type="entry name" value="YjgF-like"/>
    <property type="match status" value="1"/>
</dbReference>
<accession>A0A1G9UZL9</accession>
<evidence type="ECO:0000313" key="2">
    <source>
        <dbReference type="EMBL" id="SDM65313.1"/>
    </source>
</evidence>
<dbReference type="GO" id="GO:0005829">
    <property type="term" value="C:cytosol"/>
    <property type="evidence" value="ECO:0007669"/>
    <property type="project" value="TreeGrafter"/>
</dbReference>
<dbReference type="AlphaFoldDB" id="A0A1G9UZL9"/>
<dbReference type="Gene3D" id="3.30.1330.40">
    <property type="entry name" value="RutC-like"/>
    <property type="match status" value="1"/>
</dbReference>
<reference evidence="3" key="1">
    <citation type="submission" date="2016-10" db="EMBL/GenBank/DDBJ databases">
        <authorList>
            <person name="Varghese N."/>
            <person name="Submissions S."/>
        </authorList>
    </citation>
    <scope>NUCLEOTIDE SEQUENCE [LARGE SCALE GENOMIC DNA]</scope>
    <source>
        <strain evidence="3">DSM 24536</strain>
    </source>
</reference>
<dbReference type="Pfam" id="PF01042">
    <property type="entry name" value="Ribonuc_L-PSP"/>
    <property type="match status" value="1"/>
</dbReference>
<dbReference type="STRING" id="990371.SAMN05421813_11857"/>
<name>A0A1G9UZL9_9SPHI</name>
<protein>
    <submittedName>
        <fullName evidence="2">2-iminobutanoate/2-iminopropanoate deaminase</fullName>
    </submittedName>
</protein>
<dbReference type="Proteomes" id="UP000199226">
    <property type="component" value="Unassembled WGS sequence"/>
</dbReference>
<sequence>MKRREILKSLTILPLAGAIGTKTAEAEIKQKSDWTPKKVAIASKYPSSSPLSACIRSGHLVFVSGIGGWYADRRKEPGDIQVQIKSALEQMKDLLERAGTNMANVLKVHMTLAEPNKNIKALNEVYGDYFPDPKPVRSYSGCGVDQMGRDGILVQIDCVAYID</sequence>
<dbReference type="PANTHER" id="PTHR11803">
    <property type="entry name" value="2-IMINOBUTANOATE/2-IMINOPROPANOATE DEAMINASE RIDA"/>
    <property type="match status" value="1"/>
</dbReference>
<proteinExistence type="inferred from homology"/>
<keyword evidence="3" id="KW-1185">Reference proteome</keyword>
<gene>
    <name evidence="2" type="ORF">SAMN05421813_11857</name>
</gene>
<dbReference type="EMBL" id="FNHH01000018">
    <property type="protein sequence ID" value="SDM65313.1"/>
    <property type="molecule type" value="Genomic_DNA"/>
</dbReference>
<dbReference type="PANTHER" id="PTHR11803:SF58">
    <property type="entry name" value="PROTEIN HMF1-RELATED"/>
    <property type="match status" value="1"/>
</dbReference>
<evidence type="ECO:0000313" key="3">
    <source>
        <dbReference type="Proteomes" id="UP000199226"/>
    </source>
</evidence>
<evidence type="ECO:0000256" key="1">
    <source>
        <dbReference type="ARBA" id="ARBA00010552"/>
    </source>
</evidence>
<dbReference type="OrthoDB" id="9803101at2"/>